<dbReference type="InterPro" id="IPR016024">
    <property type="entry name" value="ARM-type_fold"/>
</dbReference>
<dbReference type="RefSeq" id="WP_344622929.1">
    <property type="nucleotide sequence ID" value="NZ_BAAALD010000011.1"/>
</dbReference>
<feature type="compositionally biased region" description="Basic residues" evidence="1">
    <location>
        <begin position="452"/>
        <end position="462"/>
    </location>
</feature>
<gene>
    <name evidence="2" type="ORF">GCM10009663_17550</name>
</gene>
<proteinExistence type="predicted"/>
<accession>A0ABN1TD90</accession>
<organism evidence="2 3">
    <name type="scientific">Kitasatospora arboriphila</name>
    <dbReference type="NCBI Taxonomy" id="258052"/>
    <lineage>
        <taxon>Bacteria</taxon>
        <taxon>Bacillati</taxon>
        <taxon>Actinomycetota</taxon>
        <taxon>Actinomycetes</taxon>
        <taxon>Kitasatosporales</taxon>
        <taxon>Streptomycetaceae</taxon>
        <taxon>Kitasatospora</taxon>
    </lineage>
</organism>
<keyword evidence="3" id="KW-1185">Reference proteome</keyword>
<evidence type="ECO:0000313" key="2">
    <source>
        <dbReference type="EMBL" id="GAA1076470.1"/>
    </source>
</evidence>
<sequence length="462" mass="50309">MPHHAEQLLADVDPLPYPDRQRLVARRARELAADGQLPALLSELEHSGVYGRRLAALAASAGRATEYLTERLTDPDPVVRGYALRAARTQDVPDEAIEAAFTGASCTLRRQLARVVRHGRRHRLAERLVGRLRAEWGDAEAGRLLSACSPEFVARTLPDLAHAVPLAPLAARFPDEVLDHLERVLAEHPGTLRLGQSPELADVLAATVRARPERALDLLERFGPDLPLRHDLLPSLAAADAERTVRLLTDPRRGTSGPYSLPPTSGTLRRLVRANPPSLPALGRHWLAVPRCFAALLRALPPGRRDAFLDGVYDGAVPRAAELPLLLPLFPHTRRHAEARRQVAALRAQGRPWAGIASFLAHLPTGEAQPELRAALSRPDADDRAAAWTALLANAAAADDRDAVQDALGLLPRLRNEQDPVRSAALTALAQVPARRRARPPRPSCCGSTHTARCRRPGHSTR</sequence>
<evidence type="ECO:0000313" key="3">
    <source>
        <dbReference type="Proteomes" id="UP001499987"/>
    </source>
</evidence>
<name>A0ABN1TD90_9ACTN</name>
<dbReference type="SUPFAM" id="SSF48371">
    <property type="entry name" value="ARM repeat"/>
    <property type="match status" value="1"/>
</dbReference>
<dbReference type="EMBL" id="BAAALD010000011">
    <property type="protein sequence ID" value="GAA1076470.1"/>
    <property type="molecule type" value="Genomic_DNA"/>
</dbReference>
<feature type="region of interest" description="Disordered" evidence="1">
    <location>
        <begin position="433"/>
        <end position="462"/>
    </location>
</feature>
<reference evidence="2 3" key="1">
    <citation type="journal article" date="2019" name="Int. J. Syst. Evol. Microbiol.">
        <title>The Global Catalogue of Microorganisms (GCM) 10K type strain sequencing project: providing services to taxonomists for standard genome sequencing and annotation.</title>
        <authorList>
            <consortium name="The Broad Institute Genomics Platform"/>
            <consortium name="The Broad Institute Genome Sequencing Center for Infectious Disease"/>
            <person name="Wu L."/>
            <person name="Ma J."/>
        </authorList>
    </citation>
    <scope>NUCLEOTIDE SEQUENCE [LARGE SCALE GENOMIC DNA]</scope>
    <source>
        <strain evidence="2 3">JCM 13002</strain>
    </source>
</reference>
<evidence type="ECO:0008006" key="4">
    <source>
        <dbReference type="Google" id="ProtNLM"/>
    </source>
</evidence>
<evidence type="ECO:0000256" key="1">
    <source>
        <dbReference type="SAM" id="MobiDB-lite"/>
    </source>
</evidence>
<comment type="caution">
    <text evidence="2">The sequence shown here is derived from an EMBL/GenBank/DDBJ whole genome shotgun (WGS) entry which is preliminary data.</text>
</comment>
<protein>
    <recommendedName>
        <fullName evidence="4">HEAT repeat domain-containing protein</fullName>
    </recommendedName>
</protein>
<dbReference type="Proteomes" id="UP001499987">
    <property type="component" value="Unassembled WGS sequence"/>
</dbReference>